<comment type="caution">
    <text evidence="1">The sequence shown here is derived from an EMBL/GenBank/DDBJ whole genome shotgun (WGS) entry which is preliminary data.</text>
</comment>
<protein>
    <submittedName>
        <fullName evidence="1">Uncharacterized protein</fullName>
    </submittedName>
</protein>
<organism evidence="1 2">
    <name type="scientific">Shewanella inventionis</name>
    <dbReference type="NCBI Taxonomy" id="1738770"/>
    <lineage>
        <taxon>Bacteria</taxon>
        <taxon>Pseudomonadati</taxon>
        <taxon>Pseudomonadota</taxon>
        <taxon>Gammaproteobacteria</taxon>
        <taxon>Alteromonadales</taxon>
        <taxon>Shewanellaceae</taxon>
        <taxon>Shewanella</taxon>
    </lineage>
</organism>
<keyword evidence="2" id="KW-1185">Reference proteome</keyword>
<proteinExistence type="predicted"/>
<gene>
    <name evidence="1" type="ORF">GCM10011607_13610</name>
</gene>
<sequence length="47" mass="5391">MGSKPYLGDKNTQYVNTVNEIPNISNDILYIVGRIINKLINTMLYFV</sequence>
<dbReference type="EMBL" id="BMII01000009">
    <property type="protein sequence ID" value="GGB54334.1"/>
    <property type="molecule type" value="Genomic_DNA"/>
</dbReference>
<evidence type="ECO:0000313" key="1">
    <source>
        <dbReference type="EMBL" id="GGB54334.1"/>
    </source>
</evidence>
<evidence type="ECO:0000313" key="2">
    <source>
        <dbReference type="Proteomes" id="UP000617555"/>
    </source>
</evidence>
<name>A0ABQ1IWK3_9GAMM</name>
<accession>A0ABQ1IWK3</accession>
<reference evidence="2" key="1">
    <citation type="journal article" date="2019" name="Int. J. Syst. Evol. Microbiol.">
        <title>The Global Catalogue of Microorganisms (GCM) 10K type strain sequencing project: providing services to taxonomists for standard genome sequencing and annotation.</title>
        <authorList>
            <consortium name="The Broad Institute Genomics Platform"/>
            <consortium name="The Broad Institute Genome Sequencing Center for Infectious Disease"/>
            <person name="Wu L."/>
            <person name="Ma J."/>
        </authorList>
    </citation>
    <scope>NUCLEOTIDE SEQUENCE [LARGE SCALE GENOMIC DNA]</scope>
    <source>
        <strain evidence="2">CGMCC 1.15339</strain>
    </source>
</reference>
<dbReference type="Proteomes" id="UP000617555">
    <property type="component" value="Unassembled WGS sequence"/>
</dbReference>